<evidence type="ECO:0008006" key="3">
    <source>
        <dbReference type="Google" id="ProtNLM"/>
    </source>
</evidence>
<accession>A0A559KTF6</accession>
<dbReference type="EMBL" id="SRMI01000009">
    <property type="protein sequence ID" value="TVY63245.1"/>
    <property type="molecule type" value="Genomic_DNA"/>
</dbReference>
<dbReference type="PANTHER" id="PTHR10039:SF16">
    <property type="entry name" value="GPI INOSITOL-DEACYLASE"/>
    <property type="match status" value="1"/>
</dbReference>
<dbReference type="Proteomes" id="UP000320707">
    <property type="component" value="Unassembled WGS sequence"/>
</dbReference>
<name>A0A559KTF6_FUSOC</name>
<evidence type="ECO:0000313" key="2">
    <source>
        <dbReference type="Proteomes" id="UP000320707"/>
    </source>
</evidence>
<evidence type="ECO:0000313" key="1">
    <source>
        <dbReference type="EMBL" id="TVY63245.1"/>
    </source>
</evidence>
<dbReference type="PANTHER" id="PTHR10039">
    <property type="entry name" value="AMELOGENIN"/>
    <property type="match status" value="1"/>
</dbReference>
<gene>
    <name evidence="1" type="ORF">Focb16_v014311</name>
</gene>
<protein>
    <recommendedName>
        <fullName evidence="3">NACHT domain-containing protein</fullName>
    </recommendedName>
</protein>
<dbReference type="AlphaFoldDB" id="A0A559KTF6"/>
<sequence>MIDRCPRTTLVLDASEECDFDTRSQLTEFFKELVEESTHLLTVFVASRKEPVVESCLTSVRDQQMLVEISAEDNKADIEKFVNEKLIEVKKFWKFDDEHLDQLVKDTLLAKSDATFRWTHLQCERLKKCRTMKAVQEKLTTLSTTLSSAYDEIYNDPELGMYNRRMLERAVRWVTFSRRPLDSCAPLSAIRAESERTDGENAFRRSDLTEEILE</sequence>
<comment type="caution">
    <text evidence="1">The sequence shown here is derived from an EMBL/GenBank/DDBJ whole genome shotgun (WGS) entry which is preliminary data.</text>
</comment>
<proteinExistence type="predicted"/>
<organism evidence="1 2">
    <name type="scientific">Fusarium oxysporum f. sp. cubense</name>
    <dbReference type="NCBI Taxonomy" id="61366"/>
    <lineage>
        <taxon>Eukaryota</taxon>
        <taxon>Fungi</taxon>
        <taxon>Dikarya</taxon>
        <taxon>Ascomycota</taxon>
        <taxon>Pezizomycotina</taxon>
        <taxon>Sordariomycetes</taxon>
        <taxon>Hypocreomycetidae</taxon>
        <taxon>Hypocreales</taxon>
        <taxon>Nectriaceae</taxon>
        <taxon>Fusarium</taxon>
        <taxon>Fusarium oxysporum species complex</taxon>
    </lineage>
</organism>
<reference evidence="1 2" key="1">
    <citation type="journal article" date="2019" name="Microbiol. Resour. Announc.">
        <title>High-quality draft genome sequence of Fusarium oxysporum f. sp. cubense strain 160527, a causal agent of Panama disease.</title>
        <authorList>
            <person name="Asai S."/>
            <person name="Ayukawa Y."/>
            <person name="Gan P."/>
            <person name="Masuda S."/>
            <person name="Komatsu K."/>
            <person name="Shirasu K."/>
            <person name="Arie T."/>
        </authorList>
    </citation>
    <scope>NUCLEOTIDE SEQUENCE [LARGE SCALE GENOMIC DNA]</scope>
    <source>
        <strain evidence="1 2">160527</strain>
    </source>
</reference>